<dbReference type="SUPFAM" id="SSF52042">
    <property type="entry name" value="Ribosomal protein L32e"/>
    <property type="match status" value="1"/>
</dbReference>
<comment type="similarity">
    <text evidence="1">Belongs to the eukaryotic ribosomal protein eL32 family.</text>
</comment>
<dbReference type="AlphaFoldDB" id="A0A2G5DD04"/>
<dbReference type="GO" id="GO:0006412">
    <property type="term" value="P:translation"/>
    <property type="evidence" value="ECO:0007669"/>
    <property type="project" value="InterPro"/>
</dbReference>
<name>A0A2G5DD04_AQUCA</name>
<keyword evidence="3" id="KW-0687">Ribonucleoprotein</keyword>
<dbReference type="InterPro" id="IPR001515">
    <property type="entry name" value="Ribosomal_eL32"/>
</dbReference>
<dbReference type="GO" id="GO:0022625">
    <property type="term" value="C:cytosolic large ribosomal subunit"/>
    <property type="evidence" value="ECO:0007669"/>
    <property type="project" value="TreeGrafter"/>
</dbReference>
<evidence type="ECO:0000256" key="3">
    <source>
        <dbReference type="ARBA" id="ARBA00023274"/>
    </source>
</evidence>
<evidence type="ECO:0000256" key="2">
    <source>
        <dbReference type="ARBA" id="ARBA00022980"/>
    </source>
</evidence>
<gene>
    <name evidence="4" type="ORF">AQUCO_02200074v1</name>
</gene>
<dbReference type="CDD" id="cd00513">
    <property type="entry name" value="Ribosomal_L32_L32e"/>
    <property type="match status" value="1"/>
</dbReference>
<keyword evidence="2" id="KW-0689">Ribosomal protein</keyword>
<dbReference type="FunCoup" id="A0A2G5DD04">
    <property type="interactions" value="3227"/>
</dbReference>
<dbReference type="OrthoDB" id="268693at2759"/>
<dbReference type="Proteomes" id="UP000230069">
    <property type="component" value="Unassembled WGS sequence"/>
</dbReference>
<organism evidence="4 5">
    <name type="scientific">Aquilegia coerulea</name>
    <name type="common">Rocky mountain columbine</name>
    <dbReference type="NCBI Taxonomy" id="218851"/>
    <lineage>
        <taxon>Eukaryota</taxon>
        <taxon>Viridiplantae</taxon>
        <taxon>Streptophyta</taxon>
        <taxon>Embryophyta</taxon>
        <taxon>Tracheophyta</taxon>
        <taxon>Spermatophyta</taxon>
        <taxon>Magnoliopsida</taxon>
        <taxon>Ranunculales</taxon>
        <taxon>Ranunculaceae</taxon>
        <taxon>Thalictroideae</taxon>
        <taxon>Aquilegia</taxon>
    </lineage>
</organism>
<evidence type="ECO:0000313" key="5">
    <source>
        <dbReference type="Proteomes" id="UP000230069"/>
    </source>
</evidence>
<dbReference type="STRING" id="218851.A0A2G5DD04"/>
<reference evidence="4 5" key="1">
    <citation type="submission" date="2017-09" db="EMBL/GenBank/DDBJ databases">
        <title>WGS assembly of Aquilegia coerulea Goldsmith.</title>
        <authorList>
            <person name="Hodges S."/>
            <person name="Kramer E."/>
            <person name="Nordborg M."/>
            <person name="Tomkins J."/>
            <person name="Borevitz J."/>
            <person name="Derieg N."/>
            <person name="Yan J."/>
            <person name="Mihaltcheva S."/>
            <person name="Hayes R.D."/>
            <person name="Rokhsar D."/>
        </authorList>
    </citation>
    <scope>NUCLEOTIDE SEQUENCE [LARGE SCALE GENOMIC DNA]</scope>
    <source>
        <strain evidence="5">cv. Goldsmith</strain>
    </source>
</reference>
<protein>
    <recommendedName>
        <fullName evidence="6">Ribosomal protein L32e</fullName>
    </recommendedName>
</protein>
<evidence type="ECO:0000256" key="1">
    <source>
        <dbReference type="ARBA" id="ARBA00008431"/>
    </source>
</evidence>
<dbReference type="Pfam" id="PF01655">
    <property type="entry name" value="Ribosomal_L32e"/>
    <property type="match status" value="1"/>
</dbReference>
<evidence type="ECO:0008006" key="6">
    <source>
        <dbReference type="Google" id="ProtNLM"/>
    </source>
</evidence>
<dbReference type="EMBL" id="KZ305039">
    <property type="protein sequence ID" value="PIA41406.1"/>
    <property type="molecule type" value="Genomic_DNA"/>
</dbReference>
<proteinExistence type="inferred from homology"/>
<dbReference type="InterPro" id="IPR036351">
    <property type="entry name" value="Ribosomal_eL32_sf"/>
</dbReference>
<dbReference type="PANTHER" id="PTHR23413:SF1">
    <property type="entry name" value="RIBOSOMAL PROTEIN L32"/>
    <property type="match status" value="1"/>
</dbReference>
<sequence length="133" mass="15639">MAVPILNKKIVKKRVKKFKRPQSDRKHCVKESWRRPKGIDSRVRRKFKGVTLMPNIGYGSDKKTRHYLPNGFKKFVVHNVNELELLMMHNRTYCGEIAHNVSTKKRKEIVERAAQLDVVITNKSARLRSQEDE</sequence>
<dbReference type="PANTHER" id="PTHR23413">
    <property type="entry name" value="60S RIBOSOMAL PROTEIN L32 AND DNA-DIRECTED RNA POLYMERASE II, SUBUNIT N"/>
    <property type="match status" value="1"/>
</dbReference>
<evidence type="ECO:0000313" key="4">
    <source>
        <dbReference type="EMBL" id="PIA41405.1"/>
    </source>
</evidence>
<dbReference type="SMART" id="SM01393">
    <property type="entry name" value="Ribosomal_L32e"/>
    <property type="match status" value="1"/>
</dbReference>
<keyword evidence="5" id="KW-1185">Reference proteome</keyword>
<accession>A0A2G5DD04</accession>
<dbReference type="EMBL" id="KZ305039">
    <property type="protein sequence ID" value="PIA41405.1"/>
    <property type="molecule type" value="Genomic_DNA"/>
</dbReference>
<dbReference type="GO" id="GO:0003735">
    <property type="term" value="F:structural constituent of ribosome"/>
    <property type="evidence" value="ECO:0007669"/>
    <property type="project" value="InterPro"/>
</dbReference>